<dbReference type="Proteomes" id="UP000236370">
    <property type="component" value="Unassembled WGS sequence"/>
</dbReference>
<name>A0A2J8M7C6_PANTR</name>
<evidence type="ECO:0000313" key="2">
    <source>
        <dbReference type="Proteomes" id="UP000236370"/>
    </source>
</evidence>
<comment type="caution">
    <text evidence="1">The sequence shown here is derived from an EMBL/GenBank/DDBJ whole genome shotgun (WGS) entry which is preliminary data.</text>
</comment>
<protein>
    <submittedName>
        <fullName evidence="1">SON isoform 12</fullName>
    </submittedName>
</protein>
<dbReference type="GO" id="GO:0043484">
    <property type="term" value="P:regulation of RNA splicing"/>
    <property type="evidence" value="ECO:0007669"/>
    <property type="project" value="InterPro"/>
</dbReference>
<dbReference type="GO" id="GO:0003723">
    <property type="term" value="F:RNA binding"/>
    <property type="evidence" value="ECO:0007669"/>
    <property type="project" value="InterPro"/>
</dbReference>
<organism evidence="1 2">
    <name type="scientific">Pan troglodytes</name>
    <name type="common">Chimpanzee</name>
    <dbReference type="NCBI Taxonomy" id="9598"/>
    <lineage>
        <taxon>Eukaryota</taxon>
        <taxon>Metazoa</taxon>
        <taxon>Chordata</taxon>
        <taxon>Craniata</taxon>
        <taxon>Vertebrata</taxon>
        <taxon>Euteleostomi</taxon>
        <taxon>Mammalia</taxon>
        <taxon>Eutheria</taxon>
        <taxon>Euarchontoglires</taxon>
        <taxon>Primates</taxon>
        <taxon>Haplorrhini</taxon>
        <taxon>Catarrhini</taxon>
        <taxon>Hominidae</taxon>
        <taxon>Pan</taxon>
    </lineage>
</organism>
<dbReference type="AlphaFoldDB" id="A0A2J8M7C6"/>
<dbReference type="PANTHER" id="PTHR46528">
    <property type="entry name" value="PROTEIN SON"/>
    <property type="match status" value="1"/>
</dbReference>
<reference evidence="1 2" key="1">
    <citation type="submission" date="2017-12" db="EMBL/GenBank/DDBJ databases">
        <title>High-resolution comparative analysis of great ape genomes.</title>
        <authorList>
            <person name="Pollen A."/>
            <person name="Hastie A."/>
            <person name="Hormozdiari F."/>
            <person name="Dougherty M."/>
            <person name="Liu R."/>
            <person name="Chaisson M."/>
            <person name="Hoppe E."/>
            <person name="Hill C."/>
            <person name="Pang A."/>
            <person name="Hillier L."/>
            <person name="Baker C."/>
            <person name="Armstrong J."/>
            <person name="Shendure J."/>
            <person name="Paten B."/>
            <person name="Wilson R."/>
            <person name="Chao H."/>
            <person name="Schneider V."/>
            <person name="Ventura M."/>
            <person name="Kronenberg Z."/>
            <person name="Murali S."/>
            <person name="Gordon D."/>
            <person name="Cantsilieris S."/>
            <person name="Munson K."/>
            <person name="Nelson B."/>
            <person name="Raja A."/>
            <person name="Underwood J."/>
            <person name="Diekhans M."/>
            <person name="Fiddes I."/>
            <person name="Haussler D."/>
            <person name="Eichler E."/>
        </authorList>
    </citation>
    <scope>NUCLEOTIDE SEQUENCE [LARGE SCALE GENOMIC DNA]</scope>
    <source>
        <strain evidence="1">Yerkes chimp pedigree #C0471</strain>
    </source>
</reference>
<gene>
    <name evidence="1" type="ORF">CK820_G0022690</name>
</gene>
<proteinExistence type="predicted"/>
<feature type="non-terminal residue" evidence="1">
    <location>
        <position position="1"/>
    </location>
</feature>
<sequence>RALAQKRLSENAFDLEAMSMLNRAQERIDAWAQLNSIPGQFTGSTGVQVLTQEQLANTGAQAWIKKGQILVAVFLPRSVPAVLFTTLLLPRPRISS</sequence>
<evidence type="ECO:0000313" key="1">
    <source>
        <dbReference type="EMBL" id="PNI55418.1"/>
    </source>
</evidence>
<dbReference type="EMBL" id="NBAG03000265">
    <property type="protein sequence ID" value="PNI55418.1"/>
    <property type="molecule type" value="Genomic_DNA"/>
</dbReference>
<dbReference type="PANTHER" id="PTHR46528:SF1">
    <property type="entry name" value="PROTEIN SON"/>
    <property type="match status" value="1"/>
</dbReference>
<dbReference type="InterPro" id="IPR032922">
    <property type="entry name" value="SON"/>
</dbReference>
<accession>A0A2J8M7C6</accession>
<dbReference type="GO" id="GO:0051726">
    <property type="term" value="P:regulation of cell cycle"/>
    <property type="evidence" value="ECO:0007669"/>
    <property type="project" value="InterPro"/>
</dbReference>